<evidence type="ECO:0000313" key="2">
    <source>
        <dbReference type="EMBL" id="WAQ99600.1"/>
    </source>
</evidence>
<evidence type="ECO:0000256" key="1">
    <source>
        <dbReference type="SAM" id="MobiDB-lite"/>
    </source>
</evidence>
<reference evidence="2" key="1">
    <citation type="submission" date="2022-11" db="EMBL/GenBank/DDBJ databases">
        <title>Centuries of genome instability and evolution in soft-shell clam transmissible cancer (bioRxiv).</title>
        <authorList>
            <person name="Hart S.F.M."/>
            <person name="Yonemitsu M.A."/>
            <person name="Giersch R.M."/>
            <person name="Beal B.F."/>
            <person name="Arriagada G."/>
            <person name="Davis B.W."/>
            <person name="Ostrander E.A."/>
            <person name="Goff S.P."/>
            <person name="Metzger M.J."/>
        </authorList>
    </citation>
    <scope>NUCLEOTIDE SEQUENCE</scope>
    <source>
        <strain evidence="2">MELC-2E11</strain>
        <tissue evidence="2">Siphon/mantle</tissue>
    </source>
</reference>
<dbReference type="PANTHER" id="PTHR33766">
    <property type="entry name" value="PROTEIN FAM181B"/>
    <property type="match status" value="1"/>
</dbReference>
<keyword evidence="3" id="KW-1185">Reference proteome</keyword>
<accession>A0ABY7DSE3</accession>
<gene>
    <name evidence="2" type="ORF">MAR_023973</name>
</gene>
<proteinExistence type="predicted"/>
<name>A0ABY7DSE3_MYAAR</name>
<dbReference type="Pfam" id="PF15238">
    <property type="entry name" value="TEADIR3"/>
    <property type="match status" value="1"/>
</dbReference>
<dbReference type="PANTHER" id="PTHR33766:SF2">
    <property type="entry name" value="PROTEIN FAM181B"/>
    <property type="match status" value="1"/>
</dbReference>
<protein>
    <submittedName>
        <fullName evidence="2">F181B-like protein</fullName>
    </submittedName>
</protein>
<sequence length="369" mass="41335">MERFDSFEDNSQADDMETRNLLSFVDMASSNIKLALDKPVKSKRKVNHRKYLQKQLKRCGTSERGTVDEIKVGEQGNPTHPKISRRETSQTGIQIKSLQALFDPRTLHEKCCTEKSKHSSSSSKTPLRQRKLPSSFFKEPKKRGHRDKIIIQHDNMVPEDDISCTFNSTDSDRQVSLPIDTLESILEQNDFHDLLVGPWNVDNGDSNSGYLTTYDDNTANGSPLSISGISAGSDGSCTSPVLLGQYEGQTSESFTYGQPICYQNQITECYAPPSTYDQFDNTLLSDSQYANMDQSSHTQNGFLPLLQEEQTFEQLLGDDPLSTGNVLPTFPQAFCGQKCDKLINQCDMFGACLTGWKEGYPESACYTYL</sequence>
<evidence type="ECO:0000313" key="3">
    <source>
        <dbReference type="Proteomes" id="UP001164746"/>
    </source>
</evidence>
<dbReference type="InterPro" id="IPR029359">
    <property type="entry name" value="FAM181"/>
</dbReference>
<dbReference type="InterPro" id="IPR053819">
    <property type="entry name" value="TEADIR3_omega_loop"/>
</dbReference>
<organism evidence="2 3">
    <name type="scientific">Mya arenaria</name>
    <name type="common">Soft-shell clam</name>
    <dbReference type="NCBI Taxonomy" id="6604"/>
    <lineage>
        <taxon>Eukaryota</taxon>
        <taxon>Metazoa</taxon>
        <taxon>Spiralia</taxon>
        <taxon>Lophotrochozoa</taxon>
        <taxon>Mollusca</taxon>
        <taxon>Bivalvia</taxon>
        <taxon>Autobranchia</taxon>
        <taxon>Heteroconchia</taxon>
        <taxon>Euheterodonta</taxon>
        <taxon>Imparidentia</taxon>
        <taxon>Neoheterodontei</taxon>
        <taxon>Myida</taxon>
        <taxon>Myoidea</taxon>
        <taxon>Myidae</taxon>
        <taxon>Mya</taxon>
    </lineage>
</organism>
<dbReference type="EMBL" id="CP111014">
    <property type="protein sequence ID" value="WAQ99600.1"/>
    <property type="molecule type" value="Genomic_DNA"/>
</dbReference>
<feature type="region of interest" description="Disordered" evidence="1">
    <location>
        <begin position="112"/>
        <end position="144"/>
    </location>
</feature>
<dbReference type="Proteomes" id="UP001164746">
    <property type="component" value="Chromosome 3"/>
</dbReference>